<proteinExistence type="predicted"/>
<keyword evidence="1" id="KW-0812">Transmembrane</keyword>
<feature type="transmembrane region" description="Helical" evidence="1">
    <location>
        <begin position="91"/>
        <end position="120"/>
    </location>
</feature>
<sequence length="237" mass="24973">MSRSSYPISTTSAATLVPSEYHYESSLYSSFSDSPYCALPKYPLPSHSKFDTSGTATLVSIPIVVSPSHPSSFAQKMADYRKRIREQAGEVLRTSLALLSMLVLSAIVGLLWSMCCTWAGCYVFHQQEPYKSVNLSTLSATSAPGGAIICTGGSVLLACLLSRASKRWDPAAVCGVAVVFLATGFFGQALGVCLLRGKIHGGLDVIHALQSSAVGQAVCILGLLAGAGSHKTYNSNL</sequence>
<name>J4G0I2_9APHY</name>
<dbReference type="GeneID" id="24093534"/>
<evidence type="ECO:0000313" key="2">
    <source>
        <dbReference type="EMBL" id="CCL98623.1"/>
    </source>
</evidence>
<accession>J4G0I2</accession>
<evidence type="ECO:0000256" key="1">
    <source>
        <dbReference type="SAM" id="Phobius"/>
    </source>
</evidence>
<evidence type="ECO:0000313" key="3">
    <source>
        <dbReference type="Proteomes" id="UP000006352"/>
    </source>
</evidence>
<keyword evidence="1" id="KW-0472">Membrane</keyword>
<feature type="transmembrane region" description="Helical" evidence="1">
    <location>
        <begin position="140"/>
        <end position="161"/>
    </location>
</feature>
<reference evidence="2 3" key="1">
    <citation type="journal article" date="2012" name="Appl. Environ. Microbiol.">
        <title>Short-read sequencing for genomic analysis of the brown rot fungus Fibroporia radiculosa.</title>
        <authorList>
            <person name="Tang J.D."/>
            <person name="Perkins A.D."/>
            <person name="Sonstegard T.S."/>
            <person name="Schroeder S.G."/>
            <person name="Burgess S.C."/>
            <person name="Diehl S.V."/>
        </authorList>
    </citation>
    <scope>NUCLEOTIDE SEQUENCE [LARGE SCALE GENOMIC DNA]</scope>
    <source>
        <strain evidence="2 3">TFFH 294</strain>
    </source>
</reference>
<dbReference type="AlphaFoldDB" id="J4G0I2"/>
<feature type="transmembrane region" description="Helical" evidence="1">
    <location>
        <begin position="173"/>
        <end position="199"/>
    </location>
</feature>
<dbReference type="InParanoid" id="J4G0I2"/>
<dbReference type="HOGENOM" id="CLU_1170657_0_0_1"/>
<keyword evidence="1" id="KW-1133">Transmembrane helix</keyword>
<gene>
    <name evidence="2" type="ORF">FIBRA_00625</name>
</gene>
<dbReference type="RefSeq" id="XP_012177906.1">
    <property type="nucleotide sequence ID" value="XM_012322516.1"/>
</dbReference>
<organism evidence="2 3">
    <name type="scientific">Fibroporia radiculosa</name>
    <dbReference type="NCBI Taxonomy" id="599839"/>
    <lineage>
        <taxon>Eukaryota</taxon>
        <taxon>Fungi</taxon>
        <taxon>Dikarya</taxon>
        <taxon>Basidiomycota</taxon>
        <taxon>Agaricomycotina</taxon>
        <taxon>Agaricomycetes</taxon>
        <taxon>Polyporales</taxon>
        <taxon>Fibroporiaceae</taxon>
        <taxon>Fibroporia</taxon>
    </lineage>
</organism>
<protein>
    <submittedName>
        <fullName evidence="2">Uncharacterized protein</fullName>
    </submittedName>
</protein>
<dbReference type="EMBL" id="HE796893">
    <property type="protein sequence ID" value="CCL98623.1"/>
    <property type="molecule type" value="Genomic_DNA"/>
</dbReference>
<feature type="transmembrane region" description="Helical" evidence="1">
    <location>
        <begin position="205"/>
        <end position="227"/>
    </location>
</feature>
<keyword evidence="3" id="KW-1185">Reference proteome</keyword>
<dbReference type="Proteomes" id="UP000006352">
    <property type="component" value="Unassembled WGS sequence"/>
</dbReference>